<comment type="caution">
    <text evidence="2">The sequence shown here is derived from an EMBL/GenBank/DDBJ whole genome shotgun (WGS) entry which is preliminary data.</text>
</comment>
<dbReference type="Proteomes" id="UP001202961">
    <property type="component" value="Unassembled WGS sequence"/>
</dbReference>
<dbReference type="PROSITE" id="PS51332">
    <property type="entry name" value="B12_BINDING"/>
    <property type="match status" value="1"/>
</dbReference>
<evidence type="ECO:0000259" key="1">
    <source>
        <dbReference type="PROSITE" id="PS51332"/>
    </source>
</evidence>
<organism evidence="2 3">
    <name type="scientific">Aporhodopirellula aestuarii</name>
    <dbReference type="NCBI Taxonomy" id="2950107"/>
    <lineage>
        <taxon>Bacteria</taxon>
        <taxon>Pseudomonadati</taxon>
        <taxon>Planctomycetota</taxon>
        <taxon>Planctomycetia</taxon>
        <taxon>Pirellulales</taxon>
        <taxon>Pirellulaceae</taxon>
        <taxon>Aporhodopirellula</taxon>
    </lineage>
</organism>
<dbReference type="InterPro" id="IPR036594">
    <property type="entry name" value="Meth_synthase_dom"/>
</dbReference>
<proteinExistence type="predicted"/>
<dbReference type="InterPro" id="IPR006158">
    <property type="entry name" value="Cobalamin-bd"/>
</dbReference>
<feature type="domain" description="B12-binding" evidence="1">
    <location>
        <begin position="100"/>
        <end position="229"/>
    </location>
</feature>
<dbReference type="EMBL" id="JAMQBK010000043">
    <property type="protein sequence ID" value="MCM2372254.1"/>
    <property type="molecule type" value="Genomic_DNA"/>
</dbReference>
<evidence type="ECO:0000313" key="2">
    <source>
        <dbReference type="EMBL" id="MCM2372254.1"/>
    </source>
</evidence>
<dbReference type="SUPFAM" id="SSF52242">
    <property type="entry name" value="Cobalamin (vitamin B12)-binding domain"/>
    <property type="match status" value="1"/>
</dbReference>
<keyword evidence="3" id="KW-1185">Reference proteome</keyword>
<dbReference type="InterPro" id="IPR036724">
    <property type="entry name" value="Cobalamin-bd_sf"/>
</dbReference>
<name>A0ABT0U5Q2_9BACT</name>
<gene>
    <name evidence="2" type="ORF">NB063_16730</name>
</gene>
<dbReference type="Gene3D" id="1.10.1240.10">
    <property type="entry name" value="Methionine synthase domain"/>
    <property type="match status" value="1"/>
</dbReference>
<reference evidence="2 3" key="1">
    <citation type="journal article" date="2022" name="Syst. Appl. Microbiol.">
        <title>Rhodopirellula aestuarii sp. nov., a novel member of the genus Rhodopirellula isolated from brackish sediments collected in the Tagus River estuary, Portugal.</title>
        <authorList>
            <person name="Vitorino I.R."/>
            <person name="Klimek D."/>
            <person name="Calusinska M."/>
            <person name="Lobo-da-Cunha A."/>
            <person name="Vasconcelos V."/>
            <person name="Lage O.M."/>
        </authorList>
    </citation>
    <scope>NUCLEOTIDE SEQUENCE [LARGE SCALE GENOMIC DNA]</scope>
    <source>
        <strain evidence="2 3">ICT_H3.1</strain>
    </source>
</reference>
<dbReference type="InterPro" id="IPR003759">
    <property type="entry name" value="Cbl-bd_cap"/>
</dbReference>
<accession>A0ABT0U5Q2</accession>
<dbReference type="Gene3D" id="3.40.50.280">
    <property type="entry name" value="Cobalamin-binding domain"/>
    <property type="match status" value="1"/>
</dbReference>
<protein>
    <submittedName>
        <fullName evidence="2">Cobalamin B12-binding domain-containing protein</fullName>
    </submittedName>
</protein>
<sequence>MPPSRTVRLEGKNSPRNQAFRDALARGEYSACCNLLHEYIAEGATRSQAAECLIADAMYGLGRAWQCQSIDVYQERRACEIALRLIFDLYQSLPAVCPDAPIAIGGSPAGDPYQLPTALVELTLREAGWKATNLGNHLPLESFLQAAADCKPKLVWLSVSTIEDEEKFIADQNRMADSLSDEVALFVGGRALTDAIRPRLRFTAHCDSLRQLLDLAEILRIKCEHTEMAKDGQ</sequence>
<dbReference type="Pfam" id="PF02607">
    <property type="entry name" value="B12-binding_2"/>
    <property type="match status" value="1"/>
</dbReference>
<dbReference type="RefSeq" id="WP_250929889.1">
    <property type="nucleotide sequence ID" value="NZ_JAMQBK010000043.1"/>
</dbReference>
<evidence type="ECO:0000313" key="3">
    <source>
        <dbReference type="Proteomes" id="UP001202961"/>
    </source>
</evidence>